<protein>
    <submittedName>
        <fullName evidence="1">Uncharacterized protein</fullName>
    </submittedName>
</protein>
<comment type="caution">
    <text evidence="1">The sequence shown here is derived from an EMBL/GenBank/DDBJ whole genome shotgun (WGS) entry which is preliminary data.</text>
</comment>
<sequence length="120" mass="12813">MSTARRGAALGRWAQNFPLATSRNASFSSSASTQQPLEPGVLLAQLLEFLGGIGVHPAVDASPVVQRRRSDTQFGGDLLAVLTLSGQLIRAAQLAHDVLRGMPFATSHVFHRPFRPDLGP</sequence>
<dbReference type="AlphaFoldDB" id="A0A1E3S5V3"/>
<evidence type="ECO:0000313" key="2">
    <source>
        <dbReference type="Proteomes" id="UP000094224"/>
    </source>
</evidence>
<name>A0A1E3S5V3_9MYCO</name>
<gene>
    <name evidence="1" type="ORF">BHQ21_26255</name>
</gene>
<proteinExistence type="predicted"/>
<reference evidence="2" key="1">
    <citation type="submission" date="2016-09" db="EMBL/GenBank/DDBJ databases">
        <authorList>
            <person name="Greninger A.L."/>
            <person name="Jerome K.R."/>
            <person name="Mcnair B."/>
            <person name="Wallis C."/>
            <person name="Fang F."/>
        </authorList>
    </citation>
    <scope>NUCLEOTIDE SEQUENCE [LARGE SCALE GENOMIC DNA]</scope>
    <source>
        <strain evidence="2">BC1_M4</strain>
    </source>
</reference>
<dbReference type="Proteomes" id="UP000094224">
    <property type="component" value="Unassembled WGS sequence"/>
</dbReference>
<evidence type="ECO:0000313" key="1">
    <source>
        <dbReference type="EMBL" id="ODQ97464.1"/>
    </source>
</evidence>
<organism evidence="1 2">
    <name type="scientific">Mycobacterium sherrisii</name>
    <dbReference type="NCBI Taxonomy" id="243061"/>
    <lineage>
        <taxon>Bacteria</taxon>
        <taxon>Bacillati</taxon>
        <taxon>Actinomycetota</taxon>
        <taxon>Actinomycetes</taxon>
        <taxon>Mycobacteriales</taxon>
        <taxon>Mycobacteriaceae</taxon>
        <taxon>Mycobacterium</taxon>
        <taxon>Mycobacterium simiae complex</taxon>
    </lineage>
</organism>
<accession>A0A1E3S5V3</accession>
<keyword evidence="2" id="KW-1185">Reference proteome</keyword>
<dbReference type="EMBL" id="MIHC01000129">
    <property type="protein sequence ID" value="ODQ97464.1"/>
    <property type="molecule type" value="Genomic_DNA"/>
</dbReference>